<dbReference type="EMBL" id="VTOX01000001">
    <property type="protein sequence ID" value="NKE64198.1"/>
    <property type="molecule type" value="Genomic_DNA"/>
</dbReference>
<dbReference type="RefSeq" id="WP_168105314.1">
    <property type="nucleotide sequence ID" value="NZ_VTOX01000001.1"/>
</dbReference>
<feature type="chain" id="PRO_5030659035" description="1-phosphatidylinositol phosphodiesterase" evidence="6">
    <location>
        <begin position="26"/>
        <end position="648"/>
    </location>
</feature>
<gene>
    <name evidence="8" type="ORF">RAMLITH_00055</name>
</gene>
<evidence type="ECO:0000259" key="7">
    <source>
        <dbReference type="SMART" id="SM00148"/>
    </source>
</evidence>
<evidence type="ECO:0000313" key="8">
    <source>
        <dbReference type="EMBL" id="NKE64198.1"/>
    </source>
</evidence>
<evidence type="ECO:0000256" key="2">
    <source>
        <dbReference type="ARBA" id="ARBA00012581"/>
    </source>
</evidence>
<accession>A0A7X6DBQ5</accession>
<sequence length="648" mass="71360">MNKHLWAVLSAVMVLMLAACGGANEAEPESGLPGSGGPLLGGAARNSTPELHYGDEVQIRSVRWDLCLAARESGSAFPVVTTVPQCQTTERWKIINADDPNSTATVTFNAPVRLYSPHWQGYFVPDWGNNASAWLPPFWTDMKFQDASNLKSTANVTFGAHMIITQMWGCQGCTTFLSTRDAGQPASREAEMRFEDAERWALSPGGMPFAYWMTEMSDTLRDIPLTKLAIPGSHDAGTYSIADGAPFSPDLPLDQLPDFKKMLLANATLAPQVNTFMARFARAQSRSITEQLNTGVRYFDLRPGAADNGNGDDLLIVHSLYGGSILNMIDDVARFLAAHPKEVVILDISHFTAMSDAHHATLMARINTAFEGRLVPRPAEAGAANPKANQYTVGGIQGNGWQVVCIYQDDHAAADPKLWRYGTPGGTKWWPNKPTTAEVKTVLEDRLRNDRPLLSDGSFFVLQTIATPDVAYYSRVFFSLETPEEVMTEIVRAANEKIAGLESAISSRQGDIAWLDQKIRENRNHIQELQDWIDDHPYFWDYPGRKWREGQIAIANGLISGYEATKSTESSALGNANTALSDARKKLADFNQTYLDATNTPGTLVELAEQVNAEMLGWLPGWRSGKLNIVIQDAVSDDFVDAVRRLNK</sequence>
<dbReference type="Gene3D" id="3.20.20.190">
    <property type="entry name" value="Phosphatidylinositol (PI) phosphodiesterase"/>
    <property type="match status" value="1"/>
</dbReference>
<organism evidence="8 9">
    <name type="scientific">Ramlibacter lithotrophicus</name>
    <dbReference type="NCBI Taxonomy" id="2606681"/>
    <lineage>
        <taxon>Bacteria</taxon>
        <taxon>Pseudomonadati</taxon>
        <taxon>Pseudomonadota</taxon>
        <taxon>Betaproteobacteria</taxon>
        <taxon>Burkholderiales</taxon>
        <taxon>Comamonadaceae</taxon>
        <taxon>Ramlibacter</taxon>
    </lineage>
</organism>
<dbReference type="SUPFAM" id="SSF51695">
    <property type="entry name" value="PLC-like phosphodiesterases"/>
    <property type="match status" value="1"/>
</dbReference>
<dbReference type="InterPro" id="IPR017946">
    <property type="entry name" value="PLC-like_Pdiesterase_TIM-brl"/>
</dbReference>
<comment type="catalytic activity">
    <reaction evidence="1">
        <text>a 1,2-diacyl-sn-glycero-3-phospho-(1D-myo-inositol) = 1D-myo-inositol 1,2-cyclic phosphate + a 1,2-diacyl-sn-glycerol</text>
        <dbReference type="Rhea" id="RHEA:17093"/>
        <dbReference type="ChEBI" id="CHEBI:17815"/>
        <dbReference type="ChEBI" id="CHEBI:57880"/>
        <dbReference type="ChEBI" id="CHEBI:58484"/>
        <dbReference type="EC" id="4.6.1.13"/>
    </reaction>
</comment>
<evidence type="ECO:0000256" key="3">
    <source>
        <dbReference type="ARBA" id="ARBA00019758"/>
    </source>
</evidence>
<dbReference type="GO" id="GO:0006629">
    <property type="term" value="P:lipid metabolic process"/>
    <property type="evidence" value="ECO:0007669"/>
    <property type="project" value="InterPro"/>
</dbReference>
<dbReference type="Proteomes" id="UP000521868">
    <property type="component" value="Unassembled WGS sequence"/>
</dbReference>
<dbReference type="PANTHER" id="PTHR13593">
    <property type="match status" value="1"/>
</dbReference>
<name>A0A7X6DBQ5_9BURK</name>
<dbReference type="PROSITE" id="PS50007">
    <property type="entry name" value="PIPLC_X_DOMAIN"/>
    <property type="match status" value="1"/>
</dbReference>
<evidence type="ECO:0000313" key="9">
    <source>
        <dbReference type="Proteomes" id="UP000521868"/>
    </source>
</evidence>
<dbReference type="InterPro" id="IPR051057">
    <property type="entry name" value="PI-PLC_domain"/>
</dbReference>
<evidence type="ECO:0000256" key="4">
    <source>
        <dbReference type="ARBA" id="ARBA00030474"/>
    </source>
</evidence>
<dbReference type="GO" id="GO:0004436">
    <property type="term" value="F:phosphatidylinositol diacylglycerol-lyase activity"/>
    <property type="evidence" value="ECO:0007669"/>
    <property type="project" value="UniProtKB-EC"/>
</dbReference>
<reference evidence="8 9" key="1">
    <citation type="journal article" date="2020" name="Nature">
        <title>Bacterial chemolithoautotrophy via manganese oxidation.</title>
        <authorList>
            <person name="Yu H."/>
            <person name="Leadbetter J.R."/>
        </authorList>
    </citation>
    <scope>NUCLEOTIDE SEQUENCE [LARGE SCALE GENOMIC DNA]</scope>
    <source>
        <strain evidence="8 9">RBP-1</strain>
    </source>
</reference>
<protein>
    <recommendedName>
        <fullName evidence="3">1-phosphatidylinositol phosphodiesterase</fullName>
        <ecNumber evidence="2">4.6.1.13</ecNumber>
    </recommendedName>
    <alternativeName>
        <fullName evidence="4">Phosphatidylinositol diacylglycerol-lyase</fullName>
    </alternativeName>
    <alternativeName>
        <fullName evidence="5">Phosphatidylinositol-specific phospholipase C</fullName>
    </alternativeName>
</protein>
<dbReference type="GO" id="GO:0008081">
    <property type="term" value="F:phosphoric diester hydrolase activity"/>
    <property type="evidence" value="ECO:0007669"/>
    <property type="project" value="InterPro"/>
</dbReference>
<evidence type="ECO:0000256" key="5">
    <source>
        <dbReference type="ARBA" id="ARBA00030782"/>
    </source>
</evidence>
<dbReference type="AlphaFoldDB" id="A0A7X6DBQ5"/>
<feature type="signal peptide" evidence="6">
    <location>
        <begin position="1"/>
        <end position="25"/>
    </location>
</feature>
<keyword evidence="6" id="KW-0732">Signal</keyword>
<keyword evidence="9" id="KW-1185">Reference proteome</keyword>
<comment type="caution">
    <text evidence="8">The sequence shown here is derived from an EMBL/GenBank/DDBJ whole genome shotgun (WGS) entry which is preliminary data.</text>
</comment>
<dbReference type="InterPro" id="IPR000909">
    <property type="entry name" value="PLipase_C_PInositol-sp_X_dom"/>
</dbReference>
<dbReference type="EC" id="4.6.1.13" evidence="2"/>
<feature type="domain" description="Phosphatidylinositol-specific phospholipase C X" evidence="7">
    <location>
        <begin position="217"/>
        <end position="390"/>
    </location>
</feature>
<evidence type="ECO:0000256" key="1">
    <source>
        <dbReference type="ARBA" id="ARBA00001316"/>
    </source>
</evidence>
<dbReference type="SMART" id="SM00148">
    <property type="entry name" value="PLCXc"/>
    <property type="match status" value="1"/>
</dbReference>
<dbReference type="PANTHER" id="PTHR13593:SF113">
    <property type="entry name" value="SI:DKEY-266F7.9"/>
    <property type="match status" value="1"/>
</dbReference>
<dbReference type="PROSITE" id="PS51257">
    <property type="entry name" value="PROKAR_LIPOPROTEIN"/>
    <property type="match status" value="1"/>
</dbReference>
<proteinExistence type="predicted"/>
<evidence type="ECO:0000256" key="6">
    <source>
        <dbReference type="SAM" id="SignalP"/>
    </source>
</evidence>